<feature type="binding site" evidence="5">
    <location>
        <position position="318"/>
    </location>
    <ligand>
        <name>substrate</name>
    </ligand>
</feature>
<feature type="binding site" evidence="5">
    <location>
        <begin position="275"/>
        <end position="278"/>
    </location>
    <ligand>
        <name>pyridoxal 5'-phosphate</name>
        <dbReference type="ChEBI" id="CHEBI:597326"/>
    </ligand>
</feature>
<keyword evidence="12" id="KW-1185">Reference proteome</keyword>
<evidence type="ECO:0000313" key="11">
    <source>
        <dbReference type="EMBL" id="SEF93685.1"/>
    </source>
</evidence>
<gene>
    <name evidence="5" type="primary">lysA</name>
    <name evidence="11" type="ORF">SAMN05421751_10778</name>
</gene>
<dbReference type="Gene3D" id="3.20.20.10">
    <property type="entry name" value="Alanine racemase"/>
    <property type="match status" value="1"/>
</dbReference>
<comment type="cofactor">
    <cofactor evidence="1 5 7 8">
        <name>pyridoxal 5'-phosphate</name>
        <dbReference type="ChEBI" id="CHEBI:597326"/>
    </cofactor>
</comment>
<comment type="subunit">
    <text evidence="5">Homodimer.</text>
</comment>
<feature type="binding site" evidence="5">
    <location>
        <position position="375"/>
    </location>
    <ligand>
        <name>pyridoxal 5'-phosphate</name>
        <dbReference type="ChEBI" id="CHEBI:597326"/>
    </ligand>
</feature>
<dbReference type="PANTHER" id="PTHR43727">
    <property type="entry name" value="DIAMINOPIMELATE DECARBOXYLASE"/>
    <property type="match status" value="1"/>
</dbReference>
<evidence type="ECO:0000256" key="8">
    <source>
        <dbReference type="RuleBase" id="RU003738"/>
    </source>
</evidence>
<evidence type="ECO:0000259" key="10">
    <source>
        <dbReference type="Pfam" id="PF02784"/>
    </source>
</evidence>
<dbReference type="Gene3D" id="2.40.37.10">
    <property type="entry name" value="Lyase, Ornithine Decarboxylase, Chain A, domain 1"/>
    <property type="match status" value="1"/>
</dbReference>
<dbReference type="AlphaFoldDB" id="A0A1H5W2H8"/>
<dbReference type="GO" id="GO:0009089">
    <property type="term" value="P:lysine biosynthetic process via diaminopimelate"/>
    <property type="evidence" value="ECO:0007669"/>
    <property type="project" value="UniProtKB-UniRule"/>
</dbReference>
<dbReference type="PANTHER" id="PTHR43727:SF2">
    <property type="entry name" value="GROUP IV DECARBOXYLASE"/>
    <property type="match status" value="1"/>
</dbReference>
<feature type="active site" description="Proton donor" evidence="7">
    <location>
        <position position="346"/>
    </location>
</feature>
<feature type="modified residue" description="N6-(pyridoxal phosphate)lysine" evidence="5 7">
    <location>
        <position position="60"/>
    </location>
</feature>
<keyword evidence="2 5" id="KW-0210">Decarboxylase</keyword>
<evidence type="ECO:0000256" key="3">
    <source>
        <dbReference type="ARBA" id="ARBA00022898"/>
    </source>
</evidence>
<evidence type="ECO:0000256" key="4">
    <source>
        <dbReference type="ARBA" id="ARBA00023239"/>
    </source>
</evidence>
<comment type="pathway">
    <text evidence="5 8">Amino-acid biosynthesis; L-lysine biosynthesis via DAP pathway; L-lysine from DL-2,6-diaminopimelate: step 1/1.</text>
</comment>
<dbReference type="InterPro" id="IPR029066">
    <property type="entry name" value="PLP-binding_barrel"/>
</dbReference>
<sequence>MDHFLYRNGELYAEDVPVAEIAAAVGTPFYVYSQVTLLRHYQLFKEALAGLDNLVCFAVKAASNQAILTALAKAGAGMDVVSMGEYLRARAAGVPGERIVFSGVGKTAEEMRTALRGGIRQFNVESEPEMEVLNAVALDLGVVAPIAVRVNPDVDARTHAKIATGKSENKFGIPIARAREVYARAAGLKGLEVVGIDVHIGSQLTDLEPFELAFAKVAELTDALRADGHDIRRLDLGGGLGIPYTQSNEAPPLPFDYGALIKRTVGHLGCEIEIEPGRLIAGNAGLMVSRVIYVKRGEGRDFLILDAAMNDLVRPAMYEAHHDIIPVDEPAPGVEEHPFDIVGPVCETGDTFARHRLMPPVHAGDLIAFRSAGAYGAVMASEYNTRPLVPEVMVNGDQFAVIRRRPSFDEIINRDTIPEWL</sequence>
<keyword evidence="5" id="KW-0028">Amino-acid biosynthesis</keyword>
<comment type="similarity">
    <text evidence="5">Belongs to the Orn/Lys/Arg decarboxylase class-II family. LysA subfamily.</text>
</comment>
<dbReference type="PRINTS" id="PR01181">
    <property type="entry name" value="DAPDCRBXLASE"/>
</dbReference>
<dbReference type="PROSITE" id="PS00879">
    <property type="entry name" value="ODR_DC_2_2"/>
    <property type="match status" value="1"/>
</dbReference>
<feature type="binding site" evidence="5">
    <location>
        <position position="278"/>
    </location>
    <ligand>
        <name>substrate</name>
    </ligand>
</feature>
<comment type="catalytic activity">
    <reaction evidence="5 8">
        <text>meso-2,6-diaminopimelate + H(+) = L-lysine + CO2</text>
        <dbReference type="Rhea" id="RHEA:15101"/>
        <dbReference type="ChEBI" id="CHEBI:15378"/>
        <dbReference type="ChEBI" id="CHEBI:16526"/>
        <dbReference type="ChEBI" id="CHEBI:32551"/>
        <dbReference type="ChEBI" id="CHEBI:57791"/>
        <dbReference type="EC" id="4.1.1.20"/>
    </reaction>
</comment>
<dbReference type="GO" id="GO:0030170">
    <property type="term" value="F:pyridoxal phosphate binding"/>
    <property type="evidence" value="ECO:0007669"/>
    <property type="project" value="UniProtKB-UniRule"/>
</dbReference>
<keyword evidence="3 5" id="KW-0663">Pyridoxal phosphate</keyword>
<evidence type="ECO:0000259" key="9">
    <source>
        <dbReference type="Pfam" id="PF00278"/>
    </source>
</evidence>
<dbReference type="PRINTS" id="PR01179">
    <property type="entry name" value="ODADCRBXLASE"/>
</dbReference>
<dbReference type="EC" id="4.1.1.20" evidence="5 6"/>
<proteinExistence type="inferred from homology"/>
<dbReference type="NCBIfam" id="TIGR01048">
    <property type="entry name" value="lysA"/>
    <property type="match status" value="1"/>
</dbReference>
<dbReference type="InterPro" id="IPR022644">
    <property type="entry name" value="De-COase2_N"/>
</dbReference>
<reference evidence="11 12" key="1">
    <citation type="submission" date="2016-10" db="EMBL/GenBank/DDBJ databases">
        <authorList>
            <person name="de Groot N.N."/>
        </authorList>
    </citation>
    <scope>NUCLEOTIDE SEQUENCE [LARGE SCALE GENOMIC DNA]</scope>
    <source>
        <strain evidence="11 12">DSM 23413</strain>
    </source>
</reference>
<feature type="binding site" evidence="5">
    <location>
        <position position="239"/>
    </location>
    <ligand>
        <name>pyridoxal 5'-phosphate</name>
        <dbReference type="ChEBI" id="CHEBI:597326"/>
    </ligand>
</feature>
<dbReference type="InterPro" id="IPR022657">
    <property type="entry name" value="De-COase2_CS"/>
</dbReference>
<accession>A0A1H5W2H8</accession>
<dbReference type="Pfam" id="PF02784">
    <property type="entry name" value="Orn_Arg_deC_N"/>
    <property type="match status" value="1"/>
</dbReference>
<dbReference type="UniPathway" id="UPA00034">
    <property type="reaction ID" value="UER00027"/>
</dbReference>
<dbReference type="SUPFAM" id="SSF50621">
    <property type="entry name" value="Alanine racemase C-terminal domain-like"/>
    <property type="match status" value="1"/>
</dbReference>
<feature type="binding site" evidence="5">
    <location>
        <position position="314"/>
    </location>
    <ligand>
        <name>substrate</name>
    </ligand>
</feature>
<dbReference type="FunFam" id="3.20.20.10:FF:000003">
    <property type="entry name" value="Diaminopimelate decarboxylase"/>
    <property type="match status" value="1"/>
</dbReference>
<evidence type="ECO:0000256" key="7">
    <source>
        <dbReference type="PIRSR" id="PIRSR600183-50"/>
    </source>
</evidence>
<dbReference type="Proteomes" id="UP000236742">
    <property type="component" value="Unassembled WGS sequence"/>
</dbReference>
<dbReference type="CDD" id="cd06828">
    <property type="entry name" value="PLPDE_III_DapDC"/>
    <property type="match status" value="1"/>
</dbReference>
<keyword evidence="4 5" id="KW-0456">Lyase</keyword>
<evidence type="ECO:0000256" key="2">
    <source>
        <dbReference type="ARBA" id="ARBA00022793"/>
    </source>
</evidence>
<dbReference type="InterPro" id="IPR000183">
    <property type="entry name" value="Orn/DAP/Arg_de-COase"/>
</dbReference>
<feature type="domain" description="Orn/DAP/Arg decarboxylase 2 C-terminal" evidence="9">
    <location>
        <begin position="29"/>
        <end position="373"/>
    </location>
</feature>
<dbReference type="Pfam" id="PF00278">
    <property type="entry name" value="Orn_DAP_Arg_deC"/>
    <property type="match status" value="1"/>
</dbReference>
<dbReference type="EMBL" id="FNVD01000007">
    <property type="protein sequence ID" value="SEF93685.1"/>
    <property type="molecule type" value="Genomic_DNA"/>
</dbReference>
<dbReference type="GO" id="GO:0008836">
    <property type="term" value="F:diaminopimelate decarboxylase activity"/>
    <property type="evidence" value="ECO:0007669"/>
    <property type="project" value="UniProtKB-UniRule"/>
</dbReference>
<dbReference type="SUPFAM" id="SSF51419">
    <property type="entry name" value="PLP-binding barrel"/>
    <property type="match status" value="1"/>
</dbReference>
<dbReference type="OrthoDB" id="9802241at2"/>
<dbReference type="InterPro" id="IPR002986">
    <property type="entry name" value="DAP_deCOOHase_LysA"/>
</dbReference>
<evidence type="ECO:0000256" key="1">
    <source>
        <dbReference type="ARBA" id="ARBA00001933"/>
    </source>
</evidence>
<dbReference type="InterPro" id="IPR022643">
    <property type="entry name" value="De-COase2_C"/>
</dbReference>
<name>A0A1H5W2H8_9RHOB</name>
<dbReference type="HAMAP" id="MF_02120">
    <property type="entry name" value="LysA"/>
    <property type="match status" value="1"/>
</dbReference>
<dbReference type="InterPro" id="IPR009006">
    <property type="entry name" value="Ala_racemase/Decarboxylase_C"/>
</dbReference>
<organism evidence="11 12">
    <name type="scientific">Jhaorihella thermophila</name>
    <dbReference type="NCBI Taxonomy" id="488547"/>
    <lineage>
        <taxon>Bacteria</taxon>
        <taxon>Pseudomonadati</taxon>
        <taxon>Pseudomonadota</taxon>
        <taxon>Alphaproteobacteria</taxon>
        <taxon>Rhodobacterales</taxon>
        <taxon>Paracoccaceae</taxon>
        <taxon>Jhaorihella</taxon>
    </lineage>
</organism>
<evidence type="ECO:0000256" key="6">
    <source>
        <dbReference type="NCBIfam" id="TIGR01048"/>
    </source>
</evidence>
<dbReference type="RefSeq" id="WP_104007965.1">
    <property type="nucleotide sequence ID" value="NZ_FNVD01000007.1"/>
</dbReference>
<feature type="binding site" evidence="5">
    <location>
        <position position="347"/>
    </location>
    <ligand>
        <name>substrate</name>
    </ligand>
</feature>
<comment type="function">
    <text evidence="5">Specifically catalyzes the decarboxylation of meso-diaminopimelate (meso-DAP) to L-lysine.</text>
</comment>
<feature type="domain" description="Orn/DAP/Arg decarboxylase 2 N-terminal" evidence="10">
    <location>
        <begin position="37"/>
        <end position="281"/>
    </location>
</feature>
<feature type="binding site" evidence="5">
    <location>
        <position position="375"/>
    </location>
    <ligand>
        <name>substrate</name>
    </ligand>
</feature>
<evidence type="ECO:0000256" key="5">
    <source>
        <dbReference type="HAMAP-Rule" id="MF_02120"/>
    </source>
</evidence>
<evidence type="ECO:0000313" key="12">
    <source>
        <dbReference type="Proteomes" id="UP000236742"/>
    </source>
</evidence>
<keyword evidence="5 8" id="KW-0457">Lysine biosynthesis</keyword>
<protein>
    <recommendedName>
        <fullName evidence="5 6">Diaminopimelate decarboxylase</fullName>
        <shortName evidence="5">DAP decarboxylase</shortName>
        <shortName evidence="5">DAPDC</shortName>
        <ecNumber evidence="5 6">4.1.1.20</ecNumber>
    </recommendedName>
</protein>